<dbReference type="SUPFAM" id="SSF55031">
    <property type="entry name" value="Bacterial exopeptidase dimerisation domain"/>
    <property type="match status" value="1"/>
</dbReference>
<feature type="domain" description="Peptidase M20 dimerisation" evidence="4">
    <location>
        <begin position="207"/>
        <end position="297"/>
    </location>
</feature>
<reference evidence="5" key="1">
    <citation type="journal article" date="2020" name="Stud. Mycol.">
        <title>101 Dothideomycetes genomes: a test case for predicting lifestyles and emergence of pathogens.</title>
        <authorList>
            <person name="Haridas S."/>
            <person name="Albert R."/>
            <person name="Binder M."/>
            <person name="Bloem J."/>
            <person name="Labutti K."/>
            <person name="Salamov A."/>
            <person name="Andreopoulos B."/>
            <person name="Baker S."/>
            <person name="Barry K."/>
            <person name="Bills G."/>
            <person name="Bluhm B."/>
            <person name="Cannon C."/>
            <person name="Castanera R."/>
            <person name="Culley D."/>
            <person name="Daum C."/>
            <person name="Ezra D."/>
            <person name="Gonzalez J."/>
            <person name="Henrissat B."/>
            <person name="Kuo A."/>
            <person name="Liang C."/>
            <person name="Lipzen A."/>
            <person name="Lutzoni F."/>
            <person name="Magnuson J."/>
            <person name="Mondo S."/>
            <person name="Nolan M."/>
            <person name="Ohm R."/>
            <person name="Pangilinan J."/>
            <person name="Park H.-J."/>
            <person name="Ramirez L."/>
            <person name="Alfaro M."/>
            <person name="Sun H."/>
            <person name="Tritt A."/>
            <person name="Yoshinaga Y."/>
            <person name="Zwiers L.-H."/>
            <person name="Turgeon B."/>
            <person name="Goodwin S."/>
            <person name="Spatafora J."/>
            <person name="Crous P."/>
            <person name="Grigoriev I."/>
        </authorList>
    </citation>
    <scope>NUCLEOTIDE SEQUENCE</scope>
    <source>
        <strain evidence="5">HMLAC05119</strain>
    </source>
</reference>
<dbReference type="InterPro" id="IPR052030">
    <property type="entry name" value="Peptidase_M20/M20A_hydrolases"/>
</dbReference>
<name>A0A6A5QWL4_AMPQU</name>
<organism evidence="5 6">
    <name type="scientific">Ampelomyces quisqualis</name>
    <name type="common">Powdery mildew agent</name>
    <dbReference type="NCBI Taxonomy" id="50730"/>
    <lineage>
        <taxon>Eukaryota</taxon>
        <taxon>Fungi</taxon>
        <taxon>Dikarya</taxon>
        <taxon>Ascomycota</taxon>
        <taxon>Pezizomycotina</taxon>
        <taxon>Dothideomycetes</taxon>
        <taxon>Pleosporomycetidae</taxon>
        <taxon>Pleosporales</taxon>
        <taxon>Pleosporineae</taxon>
        <taxon>Phaeosphaeriaceae</taxon>
        <taxon>Ampelomyces</taxon>
    </lineage>
</organism>
<dbReference type="PANTHER" id="PTHR30575">
    <property type="entry name" value="PEPTIDASE M20"/>
    <property type="match status" value="1"/>
</dbReference>
<dbReference type="OrthoDB" id="6119954at2759"/>
<dbReference type="GO" id="GO:0016805">
    <property type="term" value="F:dipeptidase activity"/>
    <property type="evidence" value="ECO:0007669"/>
    <property type="project" value="InterPro"/>
</dbReference>
<dbReference type="Pfam" id="PF01546">
    <property type="entry name" value="Peptidase_M20"/>
    <property type="match status" value="1"/>
</dbReference>
<protein>
    <recommendedName>
        <fullName evidence="2">Peptidase M20 domain-containing protein 2</fullName>
    </recommendedName>
</protein>
<dbReference type="Gene3D" id="3.30.70.360">
    <property type="match status" value="1"/>
</dbReference>
<feature type="signal peptide" evidence="3">
    <location>
        <begin position="1"/>
        <end position="21"/>
    </location>
</feature>
<sequence>MAKCAYLLTCCLVLLTSSANASDVRRQDNDTSHVDAISDYVDSIYDDMWNISKTIHDNPELGFKEFKAHNLLTSFMEAQDGWNVTRSLYNISTSFSAVFEGSGDGPVISFNSEYDALPNLGHACGHNLIATVGVTGALATAKIMKGQNLPGKVILFGTPAEESLGGKVDMLEAGIFDDYEIDISLIAHPSNGPDTPYMRTFSTSRLDLEYYGKTAHASAAPYEGINAQDALVLAYNAIGLLRQQSQRTDQVHGIINSGGTSINVIPELSSASFQIRAKDDTDLDSWSARILKCFDAGAVATGTELNLTMRDNSYSAMLSNDILATSWSKYFTALGGRVPEPSLDRIKDQGGSTDQGNISKKWPSIQPQFQIYNENGSVPTGGPHTAPFEVAAGSKKSFDKALMTAKGLAGVAVDVLTVEGMLDAIKAELESSAASSDM</sequence>
<dbReference type="NCBIfam" id="TIGR01891">
    <property type="entry name" value="amidohydrolases"/>
    <property type="match status" value="1"/>
</dbReference>
<dbReference type="InterPro" id="IPR011650">
    <property type="entry name" value="Peptidase_M20_dimer"/>
</dbReference>
<comment type="similarity">
    <text evidence="1 2">Belongs to the peptidase M20A family.</text>
</comment>
<dbReference type="PANTHER" id="PTHR30575:SF4">
    <property type="entry name" value="PEPTIDASE M20 DOMAIN-CONTAINING PROTEIN 2"/>
    <property type="match status" value="1"/>
</dbReference>
<evidence type="ECO:0000256" key="1">
    <source>
        <dbReference type="ARBA" id="ARBA00006247"/>
    </source>
</evidence>
<evidence type="ECO:0000256" key="3">
    <source>
        <dbReference type="SAM" id="SignalP"/>
    </source>
</evidence>
<evidence type="ECO:0000256" key="2">
    <source>
        <dbReference type="PIRNR" id="PIRNR037226"/>
    </source>
</evidence>
<dbReference type="FunFam" id="3.30.70.360:FF:000004">
    <property type="entry name" value="Peptidase M20 domain-containing protein 2"/>
    <property type="match status" value="1"/>
</dbReference>
<dbReference type="InterPro" id="IPR036264">
    <property type="entry name" value="Bact_exopeptidase_dim_dom"/>
</dbReference>
<dbReference type="Gene3D" id="3.40.630.10">
    <property type="entry name" value="Zn peptidases"/>
    <property type="match status" value="1"/>
</dbReference>
<evidence type="ECO:0000313" key="5">
    <source>
        <dbReference type="EMBL" id="KAF1919802.1"/>
    </source>
</evidence>
<dbReference type="InterPro" id="IPR017144">
    <property type="entry name" value="Xaa-Arg_dipeptidase"/>
</dbReference>
<dbReference type="InterPro" id="IPR002933">
    <property type="entry name" value="Peptidase_M20"/>
</dbReference>
<accession>A0A6A5QWL4</accession>
<dbReference type="InterPro" id="IPR017439">
    <property type="entry name" value="Amidohydrolase"/>
</dbReference>
<dbReference type="AlphaFoldDB" id="A0A6A5QWL4"/>
<dbReference type="SUPFAM" id="SSF53187">
    <property type="entry name" value="Zn-dependent exopeptidases"/>
    <property type="match status" value="1"/>
</dbReference>
<dbReference type="PIRSF" id="PIRSF037226">
    <property type="entry name" value="Amidohydrolase_ACY1L2_prd"/>
    <property type="match status" value="1"/>
</dbReference>
<evidence type="ECO:0000259" key="4">
    <source>
        <dbReference type="Pfam" id="PF07687"/>
    </source>
</evidence>
<feature type="chain" id="PRO_5025377502" description="Peptidase M20 domain-containing protein 2" evidence="3">
    <location>
        <begin position="22"/>
        <end position="438"/>
    </location>
</feature>
<proteinExistence type="inferred from homology"/>
<keyword evidence="6" id="KW-1185">Reference proteome</keyword>
<dbReference type="EMBL" id="ML979133">
    <property type="protein sequence ID" value="KAF1919802.1"/>
    <property type="molecule type" value="Genomic_DNA"/>
</dbReference>
<evidence type="ECO:0000313" key="6">
    <source>
        <dbReference type="Proteomes" id="UP000800096"/>
    </source>
</evidence>
<gene>
    <name evidence="5" type="ORF">BDU57DRAFT_585875</name>
</gene>
<dbReference type="Proteomes" id="UP000800096">
    <property type="component" value="Unassembled WGS sequence"/>
</dbReference>
<dbReference type="CDD" id="cd05672">
    <property type="entry name" value="M20_ACY1L2-like"/>
    <property type="match status" value="1"/>
</dbReference>
<keyword evidence="3" id="KW-0732">Signal</keyword>
<dbReference type="Pfam" id="PF07687">
    <property type="entry name" value="M20_dimer"/>
    <property type="match status" value="1"/>
</dbReference>